<keyword evidence="1" id="KW-0812">Transmembrane</keyword>
<feature type="transmembrane region" description="Helical" evidence="1">
    <location>
        <begin position="105"/>
        <end position="128"/>
    </location>
</feature>
<feature type="transmembrane region" description="Helical" evidence="1">
    <location>
        <begin position="163"/>
        <end position="185"/>
    </location>
</feature>
<sequence length="301" mass="35379">MNEFSLLFLFWDANFMKKSKIIFLIELVLNIIAAVFLVINNSFKNLLDVGVVFLLLLLLIWNFLRRKIEISLKLSWLNLMILPAIFTYCLNTVANVLLVKYPVKSVLIAIIYSLLFLVYLLPVVITNAGLVKNKYARVFIAMYYIVLLLFSENLHMNDYLSSFVNWSHSEILNGLALIPIIFCLFKSWDIRAKLNLKFRRYSNIQLIVLLVAVFFAAWYSFFHSYVYIAPTFSQLFWNWDFSEIIPTERAVLWSLGAILFEEGFRYLLIIVLLEVFKVQRGQIDYFLECAIFWIDTLCRTT</sequence>
<feature type="transmembrane region" description="Helical" evidence="1">
    <location>
        <begin position="135"/>
        <end position="151"/>
    </location>
</feature>
<keyword evidence="1" id="KW-0472">Membrane</keyword>
<gene>
    <name evidence="2" type="ORF">ABVC42_10830</name>
</gene>
<keyword evidence="2" id="KW-0378">Hydrolase</keyword>
<dbReference type="RefSeq" id="WP_005721916.1">
    <property type="nucleotide sequence ID" value="NZ_CAZZQD010000001.1"/>
</dbReference>
<keyword evidence="3" id="KW-1185">Reference proteome</keyword>
<organism evidence="2 3">
    <name type="scientific">Lactobacillus crispatus</name>
    <dbReference type="NCBI Taxonomy" id="47770"/>
    <lineage>
        <taxon>Bacteria</taxon>
        <taxon>Bacillati</taxon>
        <taxon>Bacillota</taxon>
        <taxon>Bacilli</taxon>
        <taxon>Lactobacillales</taxon>
        <taxon>Lactobacillaceae</taxon>
        <taxon>Lactobacillus</taxon>
    </lineage>
</organism>
<feature type="transmembrane region" description="Helical" evidence="1">
    <location>
        <begin position="45"/>
        <end position="64"/>
    </location>
</feature>
<evidence type="ECO:0000256" key="1">
    <source>
        <dbReference type="SAM" id="Phobius"/>
    </source>
</evidence>
<dbReference type="GO" id="GO:0006508">
    <property type="term" value="P:proteolysis"/>
    <property type="evidence" value="ECO:0007669"/>
    <property type="project" value="UniProtKB-KW"/>
</dbReference>
<protein>
    <submittedName>
        <fullName evidence="2">Protease</fullName>
    </submittedName>
</protein>
<feature type="transmembrane region" description="Helical" evidence="1">
    <location>
        <begin position="21"/>
        <end position="39"/>
    </location>
</feature>
<evidence type="ECO:0000313" key="2">
    <source>
        <dbReference type="EMBL" id="MES5150392.1"/>
    </source>
</evidence>
<accession>A0ABV2BAV9</accession>
<feature type="transmembrane region" description="Helical" evidence="1">
    <location>
        <begin position="76"/>
        <end position="99"/>
    </location>
</feature>
<evidence type="ECO:0000313" key="3">
    <source>
        <dbReference type="Proteomes" id="UP001434419"/>
    </source>
</evidence>
<dbReference type="EMBL" id="JBETVU010000012">
    <property type="protein sequence ID" value="MES5150392.1"/>
    <property type="molecule type" value="Genomic_DNA"/>
</dbReference>
<dbReference type="GO" id="GO:0008233">
    <property type="term" value="F:peptidase activity"/>
    <property type="evidence" value="ECO:0007669"/>
    <property type="project" value="UniProtKB-KW"/>
</dbReference>
<comment type="caution">
    <text evidence="2">The sequence shown here is derived from an EMBL/GenBank/DDBJ whole genome shotgun (WGS) entry which is preliminary data.</text>
</comment>
<dbReference type="Proteomes" id="UP001434419">
    <property type="component" value="Unassembled WGS sequence"/>
</dbReference>
<feature type="transmembrane region" description="Helical" evidence="1">
    <location>
        <begin position="250"/>
        <end position="273"/>
    </location>
</feature>
<keyword evidence="2" id="KW-0645">Protease</keyword>
<proteinExistence type="predicted"/>
<name>A0ABV2BAV9_9LACO</name>
<reference evidence="2" key="1">
    <citation type="submission" date="2024-06" db="EMBL/GenBank/DDBJ databases">
        <title>Vaginal Lactobacillus fatty acid response mechanisms reveal a metabolite-targeted strategy for bacterial vaginosis treatment.</title>
        <authorList>
            <person name="Zhu M."/>
            <person name="Blainey P.C."/>
            <person name="Bloom S.M."/>
            <person name="Kwon D.S."/>
        </authorList>
    </citation>
    <scope>NUCLEOTIDE SEQUENCE</scope>
    <source>
        <strain evidence="2">194_F1_1</strain>
    </source>
</reference>
<feature type="transmembrane region" description="Helical" evidence="1">
    <location>
        <begin position="206"/>
        <end position="230"/>
    </location>
</feature>
<keyword evidence="1" id="KW-1133">Transmembrane helix</keyword>